<dbReference type="Proteomes" id="UP000000939">
    <property type="component" value="Chromosome"/>
</dbReference>
<dbReference type="GO" id="GO:0003700">
    <property type="term" value="F:DNA-binding transcription factor activity"/>
    <property type="evidence" value="ECO:0007669"/>
    <property type="project" value="InterPro"/>
</dbReference>
<dbReference type="PRINTS" id="PR00032">
    <property type="entry name" value="HTHARAC"/>
</dbReference>
<evidence type="ECO:0000256" key="1">
    <source>
        <dbReference type="ARBA" id="ARBA00023015"/>
    </source>
</evidence>
<keyword evidence="1" id="KW-0805">Transcription regulation</keyword>
<dbReference type="InterPro" id="IPR020449">
    <property type="entry name" value="Tscrpt_reg_AraC-type_HTH"/>
</dbReference>
<keyword evidence="2" id="KW-0238">DNA-binding</keyword>
<protein>
    <submittedName>
        <fullName evidence="5">Transcriptional regulator, AraC family</fullName>
    </submittedName>
</protein>
<dbReference type="Pfam" id="PF06445">
    <property type="entry name" value="GyrI-like"/>
    <property type="match status" value="1"/>
</dbReference>
<name>D5V740_ARCNC</name>
<gene>
    <name evidence="5" type="ordered locus">Arnit_2812</name>
</gene>
<dbReference type="InterPro" id="IPR011256">
    <property type="entry name" value="Reg_factor_effector_dom_sf"/>
</dbReference>
<dbReference type="PANTHER" id="PTHR40055:SF1">
    <property type="entry name" value="TRANSCRIPTIONAL REGULATOR YGIV-RELATED"/>
    <property type="match status" value="1"/>
</dbReference>
<reference evidence="5 6" key="1">
    <citation type="journal article" date="2010" name="Stand. Genomic Sci.">
        <title>Complete genome sequence of Arcobacter nitrofigilis type strain (CI).</title>
        <authorList>
            <person name="Pati A."/>
            <person name="Gronow S."/>
            <person name="Lapidus A."/>
            <person name="Copeland A."/>
            <person name="Glavina Del Rio T."/>
            <person name="Nolan M."/>
            <person name="Lucas S."/>
            <person name="Tice H."/>
            <person name="Cheng J.F."/>
            <person name="Han C."/>
            <person name="Chertkov O."/>
            <person name="Bruce D."/>
            <person name="Tapia R."/>
            <person name="Goodwin L."/>
            <person name="Pitluck S."/>
            <person name="Liolios K."/>
            <person name="Ivanova N."/>
            <person name="Mavromatis K."/>
            <person name="Chen A."/>
            <person name="Palaniappan K."/>
            <person name="Land M."/>
            <person name="Hauser L."/>
            <person name="Chang Y.J."/>
            <person name="Jeffries C.D."/>
            <person name="Detter J.C."/>
            <person name="Rohde M."/>
            <person name="Goker M."/>
            <person name="Bristow J."/>
            <person name="Eisen J.A."/>
            <person name="Markowitz V."/>
            <person name="Hugenholtz P."/>
            <person name="Klenk H.P."/>
            <person name="Kyrpides N.C."/>
        </authorList>
    </citation>
    <scope>NUCLEOTIDE SEQUENCE [LARGE SCALE GENOMIC DNA]</scope>
    <source>
        <strain evidence="6">ATCC 33309 / DSM 7299 / CCUG 15893 / LMG 7604 / NCTC 12251 / CI</strain>
    </source>
</reference>
<proteinExistence type="predicted"/>
<evidence type="ECO:0000256" key="3">
    <source>
        <dbReference type="ARBA" id="ARBA00023163"/>
    </source>
</evidence>
<dbReference type="OrthoDB" id="5337216at2"/>
<accession>D5V740</accession>
<dbReference type="InterPro" id="IPR050908">
    <property type="entry name" value="SmbC-like"/>
</dbReference>
<dbReference type="SMART" id="SM00871">
    <property type="entry name" value="AraC_E_bind"/>
    <property type="match status" value="1"/>
</dbReference>
<keyword evidence="6" id="KW-1185">Reference proteome</keyword>
<dbReference type="PANTHER" id="PTHR40055">
    <property type="entry name" value="TRANSCRIPTIONAL REGULATOR YGIV-RELATED"/>
    <property type="match status" value="1"/>
</dbReference>
<dbReference type="STRING" id="572480.Arnit_2812"/>
<organism evidence="5 6">
    <name type="scientific">Arcobacter nitrofigilis (strain ATCC 33309 / DSM 7299 / CCUG 15893 / LMG 7604 / NCTC 12251 / CI)</name>
    <name type="common">Campylobacter nitrofigilis</name>
    <dbReference type="NCBI Taxonomy" id="572480"/>
    <lineage>
        <taxon>Bacteria</taxon>
        <taxon>Pseudomonadati</taxon>
        <taxon>Campylobacterota</taxon>
        <taxon>Epsilonproteobacteria</taxon>
        <taxon>Campylobacterales</taxon>
        <taxon>Arcobacteraceae</taxon>
        <taxon>Arcobacter</taxon>
    </lineage>
</organism>
<dbReference type="SUPFAM" id="SSF55136">
    <property type="entry name" value="Probable bacterial effector-binding domain"/>
    <property type="match status" value="1"/>
</dbReference>
<feature type="domain" description="HTH araC/xylS-type" evidence="4">
    <location>
        <begin position="14"/>
        <end position="113"/>
    </location>
</feature>
<dbReference type="eggNOG" id="COG3449">
    <property type="taxonomic scope" value="Bacteria"/>
</dbReference>
<dbReference type="EMBL" id="CP001999">
    <property type="protein sequence ID" value="ADG94460.1"/>
    <property type="molecule type" value="Genomic_DNA"/>
</dbReference>
<dbReference type="InterPro" id="IPR018062">
    <property type="entry name" value="HTH_AraC-typ_CS"/>
</dbReference>
<dbReference type="InterPro" id="IPR018060">
    <property type="entry name" value="HTH_AraC"/>
</dbReference>
<dbReference type="InterPro" id="IPR009057">
    <property type="entry name" value="Homeodomain-like_sf"/>
</dbReference>
<evidence type="ECO:0000313" key="6">
    <source>
        <dbReference type="Proteomes" id="UP000000939"/>
    </source>
</evidence>
<sequence length="292" mass="34929">MKKETLEKRAKITNYIMYYIYKYIDTDINIDTLSMDLNISKFHMHRIFKEEFGKNIYEAIKSIRLQKASTLLITNKYSTITQIASMCGYSSQTSFIRAFKQRFNCTPKKWKNDGYKEYSKEILKDSIDSLDLNIPEYKIEAKIVKMPKLRAYYIRHEGYDNSIKNIWQKLYTWTLTKNIKKYKQIGIYHDNPVITPLDKCQYIACIVLEDDMEIEKSSLPTFLIPDGIYAKFHLEGFYGDTLKFMRWLYHTWLLNSGYETKTAPSYSIYEKNHFLEDDEKFILDYYLPITYV</sequence>
<dbReference type="GO" id="GO:0043565">
    <property type="term" value="F:sequence-specific DNA binding"/>
    <property type="evidence" value="ECO:0007669"/>
    <property type="project" value="InterPro"/>
</dbReference>
<dbReference type="SUPFAM" id="SSF46689">
    <property type="entry name" value="Homeodomain-like"/>
    <property type="match status" value="2"/>
</dbReference>
<evidence type="ECO:0000313" key="5">
    <source>
        <dbReference type="EMBL" id="ADG94460.1"/>
    </source>
</evidence>
<dbReference type="PROSITE" id="PS00041">
    <property type="entry name" value="HTH_ARAC_FAMILY_1"/>
    <property type="match status" value="1"/>
</dbReference>
<dbReference type="InterPro" id="IPR029442">
    <property type="entry name" value="GyrI-like"/>
</dbReference>
<dbReference type="KEGG" id="ant:Arnit_2812"/>
<dbReference type="eggNOG" id="COG2207">
    <property type="taxonomic scope" value="Bacteria"/>
</dbReference>
<dbReference type="Gene3D" id="3.20.80.10">
    <property type="entry name" value="Regulatory factor, effector binding domain"/>
    <property type="match status" value="1"/>
</dbReference>
<dbReference type="Pfam" id="PF12833">
    <property type="entry name" value="HTH_18"/>
    <property type="match status" value="1"/>
</dbReference>
<dbReference type="HOGENOM" id="CLU_000445_81_1_7"/>
<evidence type="ECO:0000256" key="2">
    <source>
        <dbReference type="ARBA" id="ARBA00023125"/>
    </source>
</evidence>
<evidence type="ECO:0000259" key="4">
    <source>
        <dbReference type="PROSITE" id="PS01124"/>
    </source>
</evidence>
<dbReference type="RefSeq" id="WP_013136605.1">
    <property type="nucleotide sequence ID" value="NC_014166.1"/>
</dbReference>
<dbReference type="InterPro" id="IPR010499">
    <property type="entry name" value="AraC_E-bd"/>
</dbReference>
<dbReference type="PROSITE" id="PS01124">
    <property type="entry name" value="HTH_ARAC_FAMILY_2"/>
    <property type="match status" value="1"/>
</dbReference>
<keyword evidence="3" id="KW-0804">Transcription</keyword>
<dbReference type="SMART" id="SM00342">
    <property type="entry name" value="HTH_ARAC"/>
    <property type="match status" value="1"/>
</dbReference>
<dbReference type="Gene3D" id="1.10.10.60">
    <property type="entry name" value="Homeodomain-like"/>
    <property type="match status" value="1"/>
</dbReference>
<dbReference type="AlphaFoldDB" id="D5V740"/>